<dbReference type="AlphaFoldDB" id="A0A058ZM72"/>
<dbReference type="PATRIC" id="fig|1461693.3.peg.1399"/>
<dbReference type="RefSeq" id="WP_035249727.1">
    <property type="nucleotide sequence ID" value="NZ_AQQY01000003.1"/>
</dbReference>
<evidence type="ECO:0000313" key="2">
    <source>
        <dbReference type="EMBL" id="KCV82648.1"/>
    </source>
</evidence>
<dbReference type="eggNOG" id="COG4942">
    <property type="taxonomic scope" value="Bacteria"/>
</dbReference>
<keyword evidence="1" id="KW-0732">Signal</keyword>
<gene>
    <name evidence="2" type="ORF">ATO10_06886</name>
</gene>
<organism evidence="2 3">
    <name type="scientific">Actibacterium atlanticum</name>
    <dbReference type="NCBI Taxonomy" id="1461693"/>
    <lineage>
        <taxon>Bacteria</taxon>
        <taxon>Pseudomonadati</taxon>
        <taxon>Pseudomonadota</taxon>
        <taxon>Alphaproteobacteria</taxon>
        <taxon>Rhodobacterales</taxon>
        <taxon>Roseobacteraceae</taxon>
        <taxon>Actibacterium</taxon>
    </lineage>
</organism>
<proteinExistence type="predicted"/>
<evidence type="ECO:0008006" key="4">
    <source>
        <dbReference type="Google" id="ProtNLM"/>
    </source>
</evidence>
<dbReference type="Proteomes" id="UP000024836">
    <property type="component" value="Unassembled WGS sequence"/>
</dbReference>
<feature type="chain" id="PRO_5001566748" description="Peptidase M23B" evidence="1">
    <location>
        <begin position="21"/>
        <end position="378"/>
    </location>
</feature>
<dbReference type="EMBL" id="AQQY01000003">
    <property type="protein sequence ID" value="KCV82648.1"/>
    <property type="molecule type" value="Genomic_DNA"/>
</dbReference>
<feature type="signal peptide" evidence="1">
    <location>
        <begin position="1"/>
        <end position="20"/>
    </location>
</feature>
<dbReference type="SUPFAM" id="SSF51261">
    <property type="entry name" value="Duplicated hybrid motif"/>
    <property type="match status" value="1"/>
</dbReference>
<dbReference type="InterPro" id="IPR011055">
    <property type="entry name" value="Dup_hybrid_motif"/>
</dbReference>
<evidence type="ECO:0000256" key="1">
    <source>
        <dbReference type="SAM" id="SignalP"/>
    </source>
</evidence>
<evidence type="ECO:0000313" key="3">
    <source>
        <dbReference type="Proteomes" id="UP000024836"/>
    </source>
</evidence>
<dbReference type="OrthoDB" id="9809144at2"/>
<name>A0A058ZM72_9RHOB</name>
<protein>
    <recommendedName>
        <fullName evidence="4">Peptidase M23B</fullName>
    </recommendedName>
</protein>
<dbReference type="STRING" id="1461693.ATO10_06886"/>
<reference evidence="2 3" key="1">
    <citation type="submission" date="2013-04" db="EMBL/GenBank/DDBJ databases">
        <title>Shimia sp. 22II-S11-Z10 Genome Sequencing.</title>
        <authorList>
            <person name="Lai Q."/>
            <person name="Li G."/>
            <person name="Shao Z."/>
        </authorList>
    </citation>
    <scope>NUCLEOTIDE SEQUENCE [LARGE SCALE GENOMIC DNA]</scope>
    <source>
        <strain evidence="3">22II-S11-Z10</strain>
    </source>
</reference>
<comment type="caution">
    <text evidence="2">The sequence shown here is derived from an EMBL/GenBank/DDBJ whole genome shotgun (WGS) entry which is preliminary data.</text>
</comment>
<dbReference type="Gene3D" id="2.70.70.10">
    <property type="entry name" value="Glucose Permease (Domain IIA)"/>
    <property type="match status" value="1"/>
</dbReference>
<keyword evidence="3" id="KW-1185">Reference proteome</keyword>
<accession>A0A058ZM72</accession>
<sequence length="378" mass="39900">MRIWASALAIWAGLVLPAMAQTDPVFEARRAAQQIDMAGLALQDAKGAQDRVAALTQTVRAYESGLVALREGLRRAAIRQQAIQLELDARHEEVAQLLAVLVTMERSPETLLLLHPSGPVGTARSAMVLGEITPALQARAEALRSQLEEVALLHDLQVNAEQTLSDGLQGVQTARTALSQAISDRRDLPQRFAADADKLLQLLESSDTLEAFASGLTGLSADDALPPASNGFDQANGALPLPVQGVVLRKFQESDAAGITRPGMLLATAPQALVTTPDAATIRYLGPLLDYGNVIILEPAGDTLLVLAGMDQVFGSVGQVLPPGAPVGLMGGIDPKVTANGANLSEGGGSARTETLYIELRKANTPVDPAPWFRVRKE</sequence>